<dbReference type="PANTHER" id="PTHR23026">
    <property type="entry name" value="NADPH NITROREDUCTASE"/>
    <property type="match status" value="1"/>
</dbReference>
<dbReference type="PANTHER" id="PTHR23026:SF123">
    <property type="entry name" value="NAD(P)H NITROREDUCTASE RV3131-RELATED"/>
    <property type="match status" value="1"/>
</dbReference>
<reference evidence="1 2" key="1">
    <citation type="submission" date="2020-08" db="EMBL/GenBank/DDBJ databases">
        <title>Sequencing the genomes of 1000 actinobacteria strains.</title>
        <authorList>
            <person name="Klenk H.-P."/>
        </authorList>
    </citation>
    <scope>NUCLEOTIDE SEQUENCE [LARGE SCALE GENOMIC DNA]</scope>
    <source>
        <strain evidence="1 2">DSM 45584</strain>
    </source>
</reference>
<name>A0A840QCE5_9PSEU</name>
<gene>
    <name evidence="1" type="ORF">BJ970_005171</name>
</gene>
<dbReference type="AlphaFoldDB" id="A0A840QCE5"/>
<dbReference type="GO" id="GO:0016491">
    <property type="term" value="F:oxidoreductase activity"/>
    <property type="evidence" value="ECO:0007669"/>
    <property type="project" value="InterPro"/>
</dbReference>
<keyword evidence="2" id="KW-1185">Reference proteome</keyword>
<organism evidence="1 2">
    <name type="scientific">Saccharopolyspora phatthalungensis</name>
    <dbReference type="NCBI Taxonomy" id="664693"/>
    <lineage>
        <taxon>Bacteria</taxon>
        <taxon>Bacillati</taxon>
        <taxon>Actinomycetota</taxon>
        <taxon>Actinomycetes</taxon>
        <taxon>Pseudonocardiales</taxon>
        <taxon>Pseudonocardiaceae</taxon>
        <taxon>Saccharopolyspora</taxon>
    </lineage>
</organism>
<dbReference type="SUPFAM" id="SSF55469">
    <property type="entry name" value="FMN-dependent nitroreductase-like"/>
    <property type="match status" value="2"/>
</dbReference>
<protein>
    <submittedName>
        <fullName evidence="1">Nitroreductase</fullName>
    </submittedName>
</protein>
<dbReference type="Gene3D" id="3.40.109.30">
    <property type="entry name" value="putative nitroreductase (tm1586), domain 2"/>
    <property type="match status" value="1"/>
</dbReference>
<dbReference type="InterPro" id="IPR050627">
    <property type="entry name" value="Nitroreductase/BluB"/>
</dbReference>
<dbReference type="EMBL" id="JACHIW010000001">
    <property type="protein sequence ID" value="MBB5157637.1"/>
    <property type="molecule type" value="Genomic_DNA"/>
</dbReference>
<evidence type="ECO:0000313" key="1">
    <source>
        <dbReference type="EMBL" id="MBB5157637.1"/>
    </source>
</evidence>
<dbReference type="RefSeq" id="WP_184728516.1">
    <property type="nucleotide sequence ID" value="NZ_JACHIW010000001.1"/>
</dbReference>
<dbReference type="Proteomes" id="UP000584374">
    <property type="component" value="Unassembled WGS sequence"/>
</dbReference>
<dbReference type="Gene3D" id="3.40.109.10">
    <property type="entry name" value="NADH Oxidase"/>
    <property type="match status" value="1"/>
</dbReference>
<comment type="caution">
    <text evidence="1">The sequence shown here is derived from an EMBL/GenBank/DDBJ whole genome shotgun (WGS) entry which is preliminary data.</text>
</comment>
<proteinExistence type="predicted"/>
<sequence>MRRFPPVFDLVPDQVAQVIRLAGLAPSAHNSQPWRFRVLPHVIEVHADPARRSPTGPNDRELRLACGAALLNLRLALAHAGVRPVVTLLPRLSPPTLLAEVRSGGHQRPDAEQVALYEAIPNRRTHRRQFCSASVPFAQQQDLMRAARTENAWLHLVQPSERGTLEGLAHLAHLELAVCRFRADSTALTARAAFDDEPVPATEFEPDPLLAVLCTAGNSPKNDLQAGQAWQRVWLTATARGLVAATLPEIVAAPGIRDGLSRLLGDEAHPQALLRIGYGAPSPSAPRRDPAELLIDAVPTNDHS</sequence>
<accession>A0A840QCE5</accession>
<dbReference type="InterPro" id="IPR000415">
    <property type="entry name" value="Nitroreductase-like"/>
</dbReference>
<evidence type="ECO:0000313" key="2">
    <source>
        <dbReference type="Proteomes" id="UP000584374"/>
    </source>
</evidence>